<feature type="non-terminal residue" evidence="1">
    <location>
        <position position="77"/>
    </location>
</feature>
<organism evidence="1 2">
    <name type="scientific">Pelobates cultripes</name>
    <name type="common">Western spadefoot toad</name>
    <dbReference type="NCBI Taxonomy" id="61616"/>
    <lineage>
        <taxon>Eukaryota</taxon>
        <taxon>Metazoa</taxon>
        <taxon>Chordata</taxon>
        <taxon>Craniata</taxon>
        <taxon>Vertebrata</taxon>
        <taxon>Euteleostomi</taxon>
        <taxon>Amphibia</taxon>
        <taxon>Batrachia</taxon>
        <taxon>Anura</taxon>
        <taxon>Pelobatoidea</taxon>
        <taxon>Pelobatidae</taxon>
        <taxon>Pelobates</taxon>
    </lineage>
</organism>
<protein>
    <submittedName>
        <fullName evidence="1">Uncharacterized protein</fullName>
    </submittedName>
</protein>
<sequence>PEAFFKDFICSSAPSAEPTPAILKNPKKNSLKAVSQQRGSLQEPWITITFIPTKEGLIHAIFHLDMDIIKNMCKISL</sequence>
<dbReference type="Proteomes" id="UP001295444">
    <property type="component" value="Chromosome 06"/>
</dbReference>
<feature type="non-terminal residue" evidence="1">
    <location>
        <position position="1"/>
    </location>
</feature>
<gene>
    <name evidence="1" type="ORF">PECUL_23A008334</name>
</gene>
<dbReference type="EMBL" id="OW240917">
    <property type="protein sequence ID" value="CAH2301506.1"/>
    <property type="molecule type" value="Genomic_DNA"/>
</dbReference>
<proteinExistence type="predicted"/>
<evidence type="ECO:0000313" key="1">
    <source>
        <dbReference type="EMBL" id="CAH2301506.1"/>
    </source>
</evidence>
<keyword evidence="2" id="KW-1185">Reference proteome</keyword>
<accession>A0AAD1SH70</accession>
<evidence type="ECO:0000313" key="2">
    <source>
        <dbReference type="Proteomes" id="UP001295444"/>
    </source>
</evidence>
<reference evidence="1" key="1">
    <citation type="submission" date="2022-03" db="EMBL/GenBank/DDBJ databases">
        <authorList>
            <person name="Alioto T."/>
            <person name="Alioto T."/>
            <person name="Gomez Garrido J."/>
        </authorList>
    </citation>
    <scope>NUCLEOTIDE SEQUENCE</scope>
</reference>
<name>A0AAD1SH70_PELCU</name>
<dbReference type="AlphaFoldDB" id="A0AAD1SH70"/>